<organism evidence="1">
    <name type="scientific">Rhizophora mucronata</name>
    <name type="common">Asiatic mangrove</name>
    <dbReference type="NCBI Taxonomy" id="61149"/>
    <lineage>
        <taxon>Eukaryota</taxon>
        <taxon>Viridiplantae</taxon>
        <taxon>Streptophyta</taxon>
        <taxon>Embryophyta</taxon>
        <taxon>Tracheophyta</taxon>
        <taxon>Spermatophyta</taxon>
        <taxon>Magnoliopsida</taxon>
        <taxon>eudicotyledons</taxon>
        <taxon>Gunneridae</taxon>
        <taxon>Pentapetalae</taxon>
        <taxon>rosids</taxon>
        <taxon>fabids</taxon>
        <taxon>Malpighiales</taxon>
        <taxon>Rhizophoraceae</taxon>
        <taxon>Rhizophora</taxon>
    </lineage>
</organism>
<accession>A0A2P2PGK9</accession>
<evidence type="ECO:0000313" key="1">
    <source>
        <dbReference type="EMBL" id="MBX53801.1"/>
    </source>
</evidence>
<dbReference type="AlphaFoldDB" id="A0A2P2PGK9"/>
<sequence length="35" mass="4232">MTRFCAVLKIAKNSFIYRRIVHRIKCSVIKEYIQC</sequence>
<proteinExistence type="predicted"/>
<reference evidence="1" key="1">
    <citation type="submission" date="2018-02" db="EMBL/GenBank/DDBJ databases">
        <title>Rhizophora mucronata_Transcriptome.</title>
        <authorList>
            <person name="Meera S.P."/>
            <person name="Sreeshan A."/>
            <person name="Augustine A."/>
        </authorList>
    </citation>
    <scope>NUCLEOTIDE SEQUENCE</scope>
    <source>
        <tissue evidence="1">Leaf</tissue>
    </source>
</reference>
<protein>
    <submittedName>
        <fullName evidence="1">Uncharacterized protein</fullName>
    </submittedName>
</protein>
<name>A0A2P2PGK9_RHIMU</name>
<dbReference type="EMBL" id="GGEC01073317">
    <property type="protein sequence ID" value="MBX53801.1"/>
    <property type="molecule type" value="Transcribed_RNA"/>
</dbReference>